<reference evidence="12 13" key="1">
    <citation type="submission" date="2019-03" db="EMBL/GenBank/DDBJ databases">
        <title>Genomics of glacier-inhabiting Cryobacterium strains.</title>
        <authorList>
            <person name="Liu Q."/>
            <person name="Xin Y.-H."/>
        </authorList>
    </citation>
    <scope>NUCLEOTIDE SEQUENCE [LARGE SCALE GENOMIC DNA]</scope>
    <source>
        <strain evidence="12 13">Hh15</strain>
    </source>
</reference>
<evidence type="ECO:0000256" key="10">
    <source>
        <dbReference type="SAM" id="MobiDB-lite"/>
    </source>
</evidence>
<sequence>MDTGNTAWLLTSSALVALMIPGLALFYGGMVSSKRILNMMMMCFGGASLVAILWVIFGYSATFGDSLGDLGLLGDPLQFFGLETILADDPDAALPLALFIVFQLLFAGVTTALVAGAAAGRMKFGAWLLFAGIWAALVYFPVAHWVFAFDGDNVVGGWIANDLGAIDFAGGTAVHMNAGVAALALAIVLGRSKGWGGPLKPHNRPLVLVGAGLLWVGWYGFNAGSALSAGNAASVVFLNTTVAACAGLLGWALVDRLRHGSVTSLGAASGLVSALVAITPACGAVSPMGAIAIGAIAGIICCLAVEWKFTLGYDDSLDVVGVHMVGGLVGTLLIGFFATDAAPNGQRGLFYGGGALLLGIQALAAGAVLLYSFVVTWVIAKVLDLTIGLRIPEQDEVDGIDRHAHAEDAYDDEPSDDQPSDDQPSDDQPSDADLVSAP</sequence>
<evidence type="ECO:0000259" key="11">
    <source>
        <dbReference type="Pfam" id="PF00909"/>
    </source>
</evidence>
<dbReference type="PANTHER" id="PTHR43029:SF10">
    <property type="entry name" value="AMMONIUM TRANSPORTER MEP2"/>
    <property type="match status" value="1"/>
</dbReference>
<evidence type="ECO:0000313" key="12">
    <source>
        <dbReference type="EMBL" id="TFB91102.1"/>
    </source>
</evidence>
<feature type="compositionally biased region" description="Acidic residues" evidence="10">
    <location>
        <begin position="409"/>
        <end position="430"/>
    </location>
</feature>
<keyword evidence="7 9" id="KW-0924">Ammonia transport</keyword>
<feature type="transmembrane region" description="Helical" evidence="9">
    <location>
        <begin position="233"/>
        <end position="254"/>
    </location>
</feature>
<dbReference type="Pfam" id="PF00909">
    <property type="entry name" value="Ammonium_transp"/>
    <property type="match status" value="1"/>
</dbReference>
<dbReference type="NCBIfam" id="TIGR00836">
    <property type="entry name" value="amt"/>
    <property type="match status" value="1"/>
</dbReference>
<keyword evidence="13" id="KW-1185">Reference proteome</keyword>
<evidence type="ECO:0000256" key="1">
    <source>
        <dbReference type="ARBA" id="ARBA00004141"/>
    </source>
</evidence>
<feature type="domain" description="Ammonium transporter AmtB-like" evidence="11">
    <location>
        <begin position="7"/>
        <end position="410"/>
    </location>
</feature>
<gene>
    <name evidence="12" type="ORF">E3O10_06760</name>
</gene>
<evidence type="ECO:0000256" key="5">
    <source>
        <dbReference type="ARBA" id="ARBA00022989"/>
    </source>
</evidence>
<feature type="region of interest" description="Disordered" evidence="10">
    <location>
        <begin position="398"/>
        <end position="438"/>
    </location>
</feature>
<feature type="transmembrane region" description="Helical" evidence="9">
    <location>
        <begin position="261"/>
        <end position="278"/>
    </location>
</feature>
<keyword evidence="4 9" id="KW-0812">Transmembrane</keyword>
<keyword evidence="6 9" id="KW-0472">Membrane</keyword>
<feature type="transmembrane region" description="Helical" evidence="9">
    <location>
        <begin position="126"/>
        <end position="148"/>
    </location>
</feature>
<feature type="transmembrane region" description="Helical" evidence="9">
    <location>
        <begin position="202"/>
        <end position="221"/>
    </location>
</feature>
<feature type="transmembrane region" description="Helical" evidence="9">
    <location>
        <begin position="96"/>
        <end position="119"/>
    </location>
</feature>
<feature type="transmembrane region" description="Helical" evidence="9">
    <location>
        <begin position="168"/>
        <end position="190"/>
    </location>
</feature>
<dbReference type="Gene3D" id="1.10.3430.10">
    <property type="entry name" value="Ammonium transporter AmtB like domains"/>
    <property type="match status" value="1"/>
</dbReference>
<evidence type="ECO:0000313" key="13">
    <source>
        <dbReference type="Proteomes" id="UP000297654"/>
    </source>
</evidence>
<feature type="compositionally biased region" description="Basic and acidic residues" evidence="10">
    <location>
        <begin position="399"/>
        <end position="408"/>
    </location>
</feature>
<dbReference type="InterPro" id="IPR024041">
    <property type="entry name" value="NH4_transpt_AmtB-like_dom"/>
</dbReference>
<dbReference type="Proteomes" id="UP000297654">
    <property type="component" value="Unassembled WGS sequence"/>
</dbReference>
<feature type="transmembrane region" description="Helical" evidence="9">
    <location>
        <begin position="317"/>
        <end position="338"/>
    </location>
</feature>
<evidence type="ECO:0000256" key="3">
    <source>
        <dbReference type="ARBA" id="ARBA00022448"/>
    </source>
</evidence>
<dbReference type="OrthoDB" id="9814202at2"/>
<feature type="transmembrane region" description="Helical" evidence="9">
    <location>
        <begin position="284"/>
        <end position="305"/>
    </location>
</feature>
<dbReference type="SUPFAM" id="SSF111352">
    <property type="entry name" value="Ammonium transporter"/>
    <property type="match status" value="1"/>
</dbReference>
<dbReference type="PANTHER" id="PTHR43029">
    <property type="entry name" value="AMMONIUM TRANSPORTER MEP2"/>
    <property type="match status" value="1"/>
</dbReference>
<protein>
    <recommendedName>
        <fullName evidence="8 9">Ammonium transporter</fullName>
    </recommendedName>
</protein>
<comment type="similarity">
    <text evidence="2 9">Belongs to the ammonia transporter channel (TC 1.A.11.2) family.</text>
</comment>
<keyword evidence="3 9" id="KW-0813">Transport</keyword>
<dbReference type="AlphaFoldDB" id="A0A1H8IQG2"/>
<feature type="transmembrane region" description="Helical" evidence="9">
    <location>
        <begin position="6"/>
        <end position="27"/>
    </location>
</feature>
<dbReference type="RefSeq" id="WP_092110974.1">
    <property type="nucleotide sequence ID" value="NZ_FOCN01000012.1"/>
</dbReference>
<dbReference type="GO" id="GO:0005886">
    <property type="term" value="C:plasma membrane"/>
    <property type="evidence" value="ECO:0007669"/>
    <property type="project" value="UniProtKB-SubCell"/>
</dbReference>
<feature type="transmembrane region" description="Helical" evidence="9">
    <location>
        <begin position="39"/>
        <end position="61"/>
    </location>
</feature>
<dbReference type="InterPro" id="IPR001905">
    <property type="entry name" value="Ammonium_transpt"/>
</dbReference>
<evidence type="ECO:0000256" key="6">
    <source>
        <dbReference type="ARBA" id="ARBA00023136"/>
    </source>
</evidence>
<evidence type="ECO:0000256" key="8">
    <source>
        <dbReference type="ARBA" id="ARBA00050025"/>
    </source>
</evidence>
<evidence type="ECO:0000256" key="2">
    <source>
        <dbReference type="ARBA" id="ARBA00005887"/>
    </source>
</evidence>
<dbReference type="InterPro" id="IPR029020">
    <property type="entry name" value="Ammonium/urea_transptr"/>
</dbReference>
<comment type="caution">
    <text evidence="12">The sequence shown here is derived from an EMBL/GenBank/DDBJ whole genome shotgun (WGS) entry which is preliminary data.</text>
</comment>
<accession>A0A1H8IQG2</accession>
<evidence type="ECO:0000256" key="9">
    <source>
        <dbReference type="RuleBase" id="RU362002"/>
    </source>
</evidence>
<organism evidence="12 13">
    <name type="scientific">Cryobacterium luteum</name>
    <dbReference type="NCBI Taxonomy" id="1424661"/>
    <lineage>
        <taxon>Bacteria</taxon>
        <taxon>Bacillati</taxon>
        <taxon>Actinomycetota</taxon>
        <taxon>Actinomycetes</taxon>
        <taxon>Micrococcales</taxon>
        <taxon>Microbacteriaceae</taxon>
        <taxon>Cryobacterium</taxon>
    </lineage>
</organism>
<dbReference type="STRING" id="1424661.SAMN05216281_11213"/>
<comment type="subcellular location">
    <subcellularLocation>
        <location evidence="9">Cell membrane</location>
        <topology evidence="9">Multi-pass membrane protein</topology>
    </subcellularLocation>
    <subcellularLocation>
        <location evidence="1">Membrane</location>
        <topology evidence="1">Multi-pass membrane protein</topology>
    </subcellularLocation>
</comment>
<keyword evidence="5 9" id="KW-1133">Transmembrane helix</keyword>
<proteinExistence type="inferred from homology"/>
<name>A0A1H8IQG2_9MICO</name>
<feature type="transmembrane region" description="Helical" evidence="9">
    <location>
        <begin position="350"/>
        <end position="380"/>
    </location>
</feature>
<evidence type="ECO:0000256" key="4">
    <source>
        <dbReference type="ARBA" id="ARBA00022692"/>
    </source>
</evidence>
<dbReference type="EMBL" id="SOFF01000026">
    <property type="protein sequence ID" value="TFB91102.1"/>
    <property type="molecule type" value="Genomic_DNA"/>
</dbReference>
<evidence type="ECO:0000256" key="7">
    <source>
        <dbReference type="ARBA" id="ARBA00023177"/>
    </source>
</evidence>
<dbReference type="GO" id="GO:0008519">
    <property type="term" value="F:ammonium channel activity"/>
    <property type="evidence" value="ECO:0007669"/>
    <property type="project" value="InterPro"/>
</dbReference>